<evidence type="ECO:0000256" key="1">
    <source>
        <dbReference type="SAM" id="MobiDB-lite"/>
    </source>
</evidence>
<evidence type="ECO:0000313" key="3">
    <source>
        <dbReference type="Proteomes" id="UP000184231"/>
    </source>
</evidence>
<dbReference type="OrthoDB" id="610610at2"/>
<dbReference type="Proteomes" id="UP000184231">
    <property type="component" value="Unassembled WGS sequence"/>
</dbReference>
<reference evidence="2 3" key="1">
    <citation type="submission" date="2016-11" db="EMBL/GenBank/DDBJ databases">
        <authorList>
            <person name="Jaros S."/>
            <person name="Januszkiewicz K."/>
            <person name="Wedrychowicz H."/>
        </authorList>
    </citation>
    <scope>NUCLEOTIDE SEQUENCE [LARGE SCALE GENOMIC DNA]</scope>
    <source>
        <strain evidence="2 3">CGMCC 1.8863</strain>
    </source>
</reference>
<dbReference type="STRING" id="558155.SAMN04487911_1428"/>
<organism evidence="2 3">
    <name type="scientific">Arenibacter nanhaiticus</name>
    <dbReference type="NCBI Taxonomy" id="558155"/>
    <lineage>
        <taxon>Bacteria</taxon>
        <taxon>Pseudomonadati</taxon>
        <taxon>Bacteroidota</taxon>
        <taxon>Flavobacteriia</taxon>
        <taxon>Flavobacteriales</taxon>
        <taxon>Flavobacteriaceae</taxon>
        <taxon>Arenibacter</taxon>
    </lineage>
</organism>
<evidence type="ECO:0000313" key="2">
    <source>
        <dbReference type="EMBL" id="SHJ83152.1"/>
    </source>
</evidence>
<accession>A0A1M6MI65</accession>
<protein>
    <submittedName>
        <fullName evidence="2">Uncharacterized protein</fullName>
    </submittedName>
</protein>
<proteinExistence type="predicted"/>
<dbReference type="EMBL" id="FQYX01000042">
    <property type="protein sequence ID" value="SHJ83152.1"/>
    <property type="molecule type" value="Genomic_DNA"/>
</dbReference>
<feature type="region of interest" description="Disordered" evidence="1">
    <location>
        <begin position="126"/>
        <end position="146"/>
    </location>
</feature>
<keyword evidence="3" id="KW-1185">Reference proteome</keyword>
<gene>
    <name evidence="2" type="ORF">SAMN04487911_1428</name>
</gene>
<sequence>MNRNYIHSVLIIFYVWVLPSFGNSPLGLSDNSNHFSMTHRKDALKNISKLPLKSSKPNNILFSISELEHSSNHKPHHKVELSTNPTNLIITERDSSKTQKNRNDQIHYLRQLQAIRNIGPAFNLKDKSTLDNHKTPPNKSYNGSSLFSDVEEENTLRSFPSLDLNIVENNNFNITFANLEPEFTPEYIDANFDRNPKVDEVVSKAKEALKAVKKLGNFVDIITGKDLLELPVGLKKIDSTSGNTVELAITRVQFKPEFAEFSAWAKMIVPVKGPNGEPNRELYFGAEGIKMSHDGALLNDMKLVLLGDQPITLNGDSWLLTLKGGVNLKTGVFSDQSFVEFDCSGLKAINIEADLRISRNILLPITSGGNYKCGDKNVNKYFRNTEEVKNECYVGASFSVKANGWNDLLVEVELPQFEVRGLKGWGFNIKRAVLDLSDSRNASGIQFPKDYSEVLTRGQRQLWRGFYAKELSIMLPKGIENKETSNKRVQFGAQHLILDSQGVSGTFFAENVLKVGEGSAGQWGFSIADISISLSRNALAGGAIGGDISVPIFEKPMEYTGYIQPDSYGLEVGLQSTYKTAVFLGEMQLNRNSTVAIDVKEGHAYPSANLSGELSIIGKINQKENDEAPSTNSVENNGKGFSFPGITFEELKLETEPGKKFLSAKSFGFEGEMKLMNFPASVEKLELITPSNQVGLSFDLKINLDGEGSHATTSMQILGKLDEEVRIQKWKFERIKVDGIEIDYEKSGISLKGGLEIMEDHSWYGDGFRGKVTAKIKSIDVKVDGKAIFGYKEFRYWNVDVWTENKGKSSNKFLINSMVGGISYRMKKIRGNENGFSTSSAVYRPNKDYGLNIRAGVGISTLNENTFNGRAFLDLTFNRYGGLNRVGFTGEGAFMSGNTTESSSTLDFGALNKTFEKVNDFIEKNKSKIEKLAKKGEFLKLAKESIPIHDVAASGKIGTYVSIEKDFVNNSFDGEFALYMDLEGIKGGGEHNLAGYAKMYTGPEDWYIHIGTPQKRIELLFQAGAQIRVGGYFMTGTQLPSQLDPHPMVVKILGDDMLNGNRQENQLQAGKGFAFGLNFGYGYGFDYLIFYASVEVGAGFDVMHAYYPDAKCVGRPGPLGNNGWYSMGQVYAYLYGEFGVQVDLTFIKGKFPIAEAGVAAMLRGQFPNPAYFQGYVGMHYKILGGLVQGRMRLKVEVGEECELENINKTIGVPMISDVTPKNKSEDISVFAAPQAVLNYAADTDFTVELENNTKTFKLRLRNFAVSCEGKNLKGTLEWNDTKDAVTFKPDETLPSEKKIDVIVEVSFDEKINGTYHGMKENGRLIVEKKEISFITDRAPDYIPKENIAYMYPVIEQQNFYPEEYPKGYLKMKTPQHYLFDNSYEMRAEFVSPINNIGSRTNLSYDRSKATVFFEVPKNMSLDSYYLLNLMIFPPGTDISSEIKMENTEFLSDETSGDTNWFDPTSGNQDNRQVTGSAVVSNKKAANVIISNGAPKSILAYEFKTSKHPSFKAKVKNLSVTDNLTNHIFSDVHSLSIQVDDYEYLDKLEIIGGKYTNSKALVYAQAVLDDKYYKNTIYPLLYKNYPLDGSIRVNRDENILGTPPTRSFYIGNEYLLNLENYPKSPWVKNRIPFVYNLPFQYKTDMIYLRNRILNKYFGSDGNESQYEEFKYLIGNSFPPLPLGSFKTQLIYRTPGALYQKGYNMKFVND</sequence>
<feature type="compositionally biased region" description="Polar residues" evidence="1">
    <location>
        <begin position="135"/>
        <end position="146"/>
    </location>
</feature>
<dbReference type="RefSeq" id="WP_072765879.1">
    <property type="nucleotide sequence ID" value="NZ_FQYX01000042.1"/>
</dbReference>
<name>A0A1M6MI65_9FLAO</name>